<protein>
    <submittedName>
        <fullName evidence="2">Uncharacterized protein</fullName>
    </submittedName>
</protein>
<dbReference type="EMBL" id="HBJA01070388">
    <property type="protein sequence ID" value="CAE0813577.1"/>
    <property type="molecule type" value="Transcribed_RNA"/>
</dbReference>
<evidence type="ECO:0000313" key="1">
    <source>
        <dbReference type="EMBL" id="CAE0813576.1"/>
    </source>
</evidence>
<dbReference type="EMBL" id="HBJA01070387">
    <property type="protein sequence ID" value="CAE0813576.1"/>
    <property type="molecule type" value="Transcribed_RNA"/>
</dbReference>
<accession>A0A6T2ABY6</accession>
<gene>
    <name evidence="1" type="ORF">EGYM00163_LOCUS24727</name>
    <name evidence="2" type="ORF">EGYM00163_LOCUS24728</name>
</gene>
<dbReference type="AlphaFoldDB" id="A0A6T2ABY6"/>
<reference evidence="2" key="1">
    <citation type="submission" date="2021-01" db="EMBL/GenBank/DDBJ databases">
        <authorList>
            <person name="Corre E."/>
            <person name="Pelletier E."/>
            <person name="Niang G."/>
            <person name="Scheremetjew M."/>
            <person name="Finn R."/>
            <person name="Kale V."/>
            <person name="Holt S."/>
            <person name="Cochrane G."/>
            <person name="Meng A."/>
            <person name="Brown T."/>
            <person name="Cohen L."/>
        </authorList>
    </citation>
    <scope>NUCLEOTIDE SEQUENCE</scope>
    <source>
        <strain evidence="2">CCMP1594</strain>
    </source>
</reference>
<proteinExistence type="predicted"/>
<organism evidence="2">
    <name type="scientific">Eutreptiella gymnastica</name>
    <dbReference type="NCBI Taxonomy" id="73025"/>
    <lineage>
        <taxon>Eukaryota</taxon>
        <taxon>Discoba</taxon>
        <taxon>Euglenozoa</taxon>
        <taxon>Euglenida</taxon>
        <taxon>Spirocuta</taxon>
        <taxon>Euglenophyceae</taxon>
        <taxon>Eutreptiales</taxon>
        <taxon>Eutreptiaceae</taxon>
        <taxon>Eutreptiella</taxon>
    </lineage>
</organism>
<name>A0A6T2ABY6_9EUGL</name>
<evidence type="ECO:0000313" key="2">
    <source>
        <dbReference type="EMBL" id="CAE0813577.1"/>
    </source>
</evidence>
<sequence length="146" mass="16381">MAMHVVLKPTYQKATASSMLHRWQMNNGAQACKAERNGEQLWNKQITFICCLHGHWLYPPPTHPCVQQPAMFSPVVVWGWVGSIPYGLGGSMDKTVVSFEAQKSFVLVHCAVKVPQRTLPDDECIDRTQHIPSVAKEKPETCIHVS</sequence>